<dbReference type="InterPro" id="IPR011050">
    <property type="entry name" value="Pectin_lyase_fold/virulence"/>
</dbReference>
<dbReference type="GO" id="GO:0005576">
    <property type="term" value="C:extracellular region"/>
    <property type="evidence" value="ECO:0007669"/>
    <property type="project" value="UniProtKB-SubCell"/>
</dbReference>
<dbReference type="Proteomes" id="UP000002640">
    <property type="component" value="Unassembled WGS sequence"/>
</dbReference>
<accession>G4YGY8</accession>
<dbReference type="InParanoid" id="G4YGY8"/>
<dbReference type="SUPFAM" id="SSF51126">
    <property type="entry name" value="Pectin lyase-like"/>
    <property type="match status" value="1"/>
</dbReference>
<dbReference type="GeneID" id="20653851"/>
<keyword evidence="8" id="KW-1015">Disulfide bond</keyword>
<keyword evidence="4" id="KW-0964">Secreted</keyword>
<keyword evidence="6" id="KW-0472">Membrane</keyword>
<feature type="non-terminal residue" evidence="10">
    <location>
        <position position="1"/>
    </location>
</feature>
<keyword evidence="11" id="KW-1185">Reference proteome</keyword>
<dbReference type="KEGG" id="psoj:PHYSODRAFT_469694"/>
<dbReference type="AlphaFoldDB" id="G4YGY8"/>
<evidence type="ECO:0000313" key="10">
    <source>
        <dbReference type="EMBL" id="EGZ27689.1"/>
    </source>
</evidence>
<dbReference type="Gene3D" id="2.160.20.10">
    <property type="entry name" value="Single-stranded right-handed beta-helix, Pectin lyase-like"/>
    <property type="match status" value="1"/>
</dbReference>
<dbReference type="InterPro" id="IPR012334">
    <property type="entry name" value="Pectin_lyas_fold"/>
</dbReference>
<evidence type="ECO:0000259" key="9">
    <source>
        <dbReference type="PROSITE" id="PS50026"/>
    </source>
</evidence>
<dbReference type="PANTHER" id="PTHR11319">
    <property type="entry name" value="G PROTEIN-COUPLED RECEPTOR-RELATED"/>
    <property type="match status" value="1"/>
</dbReference>
<reference evidence="10 11" key="1">
    <citation type="journal article" date="2006" name="Science">
        <title>Phytophthora genome sequences uncover evolutionary origins and mechanisms of pathogenesis.</title>
        <authorList>
            <person name="Tyler B.M."/>
            <person name="Tripathy S."/>
            <person name="Zhang X."/>
            <person name="Dehal P."/>
            <person name="Jiang R.H."/>
            <person name="Aerts A."/>
            <person name="Arredondo F.D."/>
            <person name="Baxter L."/>
            <person name="Bensasson D."/>
            <person name="Beynon J.L."/>
            <person name="Chapman J."/>
            <person name="Damasceno C.M."/>
            <person name="Dorrance A.E."/>
            <person name="Dou D."/>
            <person name="Dickerman A.W."/>
            <person name="Dubchak I.L."/>
            <person name="Garbelotto M."/>
            <person name="Gijzen M."/>
            <person name="Gordon S.G."/>
            <person name="Govers F."/>
            <person name="Grunwald N.J."/>
            <person name="Huang W."/>
            <person name="Ivors K.L."/>
            <person name="Jones R.W."/>
            <person name="Kamoun S."/>
            <person name="Krampis K."/>
            <person name="Lamour K.H."/>
            <person name="Lee M.K."/>
            <person name="McDonald W.H."/>
            <person name="Medina M."/>
            <person name="Meijer H.J."/>
            <person name="Nordberg E.K."/>
            <person name="Maclean D.J."/>
            <person name="Ospina-Giraldo M.D."/>
            <person name="Morris P.F."/>
            <person name="Phuntumart V."/>
            <person name="Putnam N.H."/>
            <person name="Rash S."/>
            <person name="Rose J.K."/>
            <person name="Sakihama Y."/>
            <person name="Salamov A.A."/>
            <person name="Savidor A."/>
            <person name="Scheuring C.F."/>
            <person name="Smith B.M."/>
            <person name="Sobral B.W."/>
            <person name="Terry A."/>
            <person name="Torto-Alalibo T.A."/>
            <person name="Win J."/>
            <person name="Xu Z."/>
            <person name="Zhang H."/>
            <person name="Grigoriev I.V."/>
            <person name="Rokhsar D.S."/>
            <person name="Boore J.L."/>
        </authorList>
    </citation>
    <scope>NUCLEOTIDE SEQUENCE [LARGE SCALE GENOMIC DNA]</scope>
    <source>
        <strain evidence="10 11">P6497</strain>
    </source>
</reference>
<name>G4YGY8_PHYSP</name>
<dbReference type="PROSITE" id="PS50026">
    <property type="entry name" value="EGF_3"/>
    <property type="match status" value="1"/>
</dbReference>
<comment type="caution">
    <text evidence="8">Lacks conserved residue(s) required for the propagation of feature annotation.</text>
</comment>
<evidence type="ECO:0000256" key="2">
    <source>
        <dbReference type="ARBA" id="ARBA00004442"/>
    </source>
</evidence>
<dbReference type="InterPro" id="IPR003368">
    <property type="entry name" value="POMP_repeat"/>
</dbReference>
<proteinExistence type="predicted"/>
<dbReference type="RefSeq" id="XP_009514964.1">
    <property type="nucleotide sequence ID" value="XM_009516669.1"/>
</dbReference>
<gene>
    <name evidence="10" type="ORF">PHYSODRAFT_469694</name>
</gene>
<feature type="disulfide bond" evidence="8">
    <location>
        <begin position="5"/>
        <end position="14"/>
    </location>
</feature>
<dbReference type="InterPro" id="IPR000742">
    <property type="entry name" value="EGF"/>
</dbReference>
<dbReference type="PROSITE" id="PS01186">
    <property type="entry name" value="EGF_2"/>
    <property type="match status" value="1"/>
</dbReference>
<evidence type="ECO:0000256" key="1">
    <source>
        <dbReference type="ARBA" id="ARBA00004196"/>
    </source>
</evidence>
<evidence type="ECO:0000256" key="7">
    <source>
        <dbReference type="ARBA" id="ARBA00023237"/>
    </source>
</evidence>
<keyword evidence="8" id="KW-0245">EGF-like domain</keyword>
<evidence type="ECO:0000256" key="3">
    <source>
        <dbReference type="ARBA" id="ARBA00004613"/>
    </source>
</evidence>
<evidence type="ECO:0000256" key="4">
    <source>
        <dbReference type="ARBA" id="ARBA00022525"/>
    </source>
</evidence>
<protein>
    <recommendedName>
        <fullName evidence="9">EGF-like domain-containing protein</fullName>
    </recommendedName>
</protein>
<dbReference type="Pfam" id="PF02415">
    <property type="entry name" value="Chlam_PMP"/>
    <property type="match status" value="1"/>
</dbReference>
<dbReference type="SMR" id="G4YGY8"/>
<dbReference type="PROSITE" id="PS00022">
    <property type="entry name" value="EGF_1"/>
    <property type="match status" value="1"/>
</dbReference>
<evidence type="ECO:0000256" key="6">
    <source>
        <dbReference type="ARBA" id="ARBA00023136"/>
    </source>
</evidence>
<keyword evidence="7" id="KW-0998">Cell outer membrane</keyword>
<evidence type="ECO:0000256" key="5">
    <source>
        <dbReference type="ARBA" id="ARBA00022729"/>
    </source>
</evidence>
<organism evidence="10 11">
    <name type="scientific">Phytophthora sojae (strain P6497)</name>
    <name type="common">Soybean stem and root rot agent</name>
    <name type="synonym">Phytophthora megasperma f. sp. glycines</name>
    <dbReference type="NCBI Taxonomy" id="1094619"/>
    <lineage>
        <taxon>Eukaryota</taxon>
        <taxon>Sar</taxon>
        <taxon>Stramenopiles</taxon>
        <taxon>Oomycota</taxon>
        <taxon>Peronosporomycetes</taxon>
        <taxon>Peronosporales</taxon>
        <taxon>Peronosporaceae</taxon>
        <taxon>Phytophthora</taxon>
    </lineage>
</organism>
<keyword evidence="5" id="KW-0732">Signal</keyword>
<dbReference type="PANTHER" id="PTHR11319:SF35">
    <property type="entry name" value="OUTER MEMBRANE PROTEIN PMPC-RELATED"/>
    <property type="match status" value="1"/>
</dbReference>
<evidence type="ECO:0000256" key="8">
    <source>
        <dbReference type="PROSITE-ProRule" id="PRU00076"/>
    </source>
</evidence>
<dbReference type="NCBIfam" id="TIGR01376">
    <property type="entry name" value="POMP_repeat"/>
    <property type="match status" value="1"/>
</dbReference>
<evidence type="ECO:0000313" key="11">
    <source>
        <dbReference type="Proteomes" id="UP000002640"/>
    </source>
</evidence>
<feature type="domain" description="EGF-like" evidence="9">
    <location>
        <begin position="1"/>
        <end position="15"/>
    </location>
</feature>
<sequence length="374" mass="38355">GTCKCSVGFTGEGCNNRVVCCSDPDRCHHSVCDMDPADVIVVSGEFGDDIQGTGQLMNAGEKGTASKAVKTLSRAVALSSRGCAILIHPGEYSGSSNRDLEISSSNLTFTTLKGPFWTSVDCEELSRFIQSASSILVVEGLTLQNCIAGDGGVFSATDGHFTARNMLITNSKAVGRGGALYTSGSNVSLDQVRIEQSSAGTEGGALHFEGSNVTMISSNVTQSTALRGGALALRGTSSLSTDDTTFEENNATDIGGALYVNGDVSLDGVVLLRNRAPNGGGIAMDNGILTMENCVVENNSAVVTGGGLLLGGKSTVTATATSIHINDAGTSGGGVYASGTINITFDKQATGPSSVLGNTACKYFLLFHISTYVH</sequence>
<dbReference type="EMBL" id="JH159151">
    <property type="protein sequence ID" value="EGZ27689.1"/>
    <property type="molecule type" value="Genomic_DNA"/>
</dbReference>
<comment type="subcellular location">
    <subcellularLocation>
        <location evidence="1">Cell envelope</location>
    </subcellularLocation>
    <subcellularLocation>
        <location evidence="2">Cell outer membrane</location>
    </subcellularLocation>
    <subcellularLocation>
        <location evidence="3">Secreted</location>
    </subcellularLocation>
</comment>